<gene>
    <name evidence="8" type="primary">tagF_2</name>
    <name evidence="8" type="ORF">BN1051_01808</name>
</gene>
<comment type="subcellular location">
    <subcellularLocation>
        <location evidence="1">Cell membrane</location>
        <topology evidence="1">Peripheral membrane protein</topology>
    </subcellularLocation>
</comment>
<keyword evidence="3" id="KW-1003">Cell membrane</keyword>
<dbReference type="Gene3D" id="3.90.550.10">
    <property type="entry name" value="Spore Coat Polysaccharide Biosynthesis Protein SpsA, Chain A"/>
    <property type="match status" value="1"/>
</dbReference>
<keyword evidence="5" id="KW-0777">Teichoic acid biosynthesis</keyword>
<dbReference type="InterPro" id="IPR029044">
    <property type="entry name" value="Nucleotide-diphossugar_trans"/>
</dbReference>
<sequence length="1029" mass="110304">MGVTGRLRGFAARRARQLHPAVRARIARSLGSGGGAADHGLLSVVIPVHNVEPYLERCLASVVGQSYRNLEILVIDDGSTDRTMDIARDYARRDRRVRLLAQPRGGNGRARNVAIAAAQGSFLAFADGDDVVQPEAYRLMVESLVASGSDFSFGSYCRLRGGSRIPVKAADELHGKPRIGARLAEVPEAIHDVFLWNKVFRRDFWDRAVGEIPVDMRYEDQETIARAFLRARSFDVLEPLVYQWRLREDGSSITQGKHLIEDLRDRLQAAASVAALIESEAAAGVLAVWRRRLFGADLLPYLEQAVDADDQYRGLLTEGLGELAARPLLEQATDADVQARVLLDLARRGEWADLRRAVAARADQGTQTPYLIGADAVAGVLPFPVAAGIPDTLLRADPRVLAAEAGVTDVRDESDGLIVTGYAYVRGVDDSRYRPDLTVTWPGGSGGTGGGRGAAARIRDAEIDLLSTDRTCSHADAGFTVRLPRPLPAELTVALDVAGRSVMTTVPLPAPAGKDYSTRVRAEARGQALTLRLPPGIPGDSFVLATARCALPASVVTRHEDGTARELAVVLARDSWGRTLPAPSGAYTLRSRTGPGQATAADPAVTIPASAALGLRSQLLETLRVRPYRTAAGTLAVALSAPLAAEEAGGCHQLALRRGFGGSGNGRLSGLQPGVLFESYGGKSCTDSPRAISDFLAADGFDEPIYWSVTDCSVPVPDYAVPLIQGTRAWFERLAGVGRLVNNNNFPWFFRKSPGQFYLQTWHGTPLKKIGLDVPGRNIALSYRELMAREAGYWDLLLAQNDWAADVLPRALGYTGPVLTAGYPRNDALVDDDGSTRERTRKLLGVGEGQQVLLYAPTWRDSARDGSGRSDWVGFLDVAEAGRRLGPEYVFLIRGHHNVAAQRRIEALPNAIDVTDYPEVNDLYLASDALVTDYSSAMFDYAVLGRPMFFLAPDLEVYRAERGLYLGTGSLPGPALGSTAELVGAIRAGGADSEARASFADTYAGPAGASAGAAARALTTRGPAAGKEA</sequence>
<dbReference type="Pfam" id="PF04464">
    <property type="entry name" value="Glyphos_transf"/>
    <property type="match status" value="1"/>
</dbReference>
<evidence type="ECO:0000259" key="7">
    <source>
        <dbReference type="Pfam" id="PF00535"/>
    </source>
</evidence>
<dbReference type="GO" id="GO:0019350">
    <property type="term" value="P:teichoic acid biosynthetic process"/>
    <property type="evidence" value="ECO:0007669"/>
    <property type="project" value="UniProtKB-KW"/>
</dbReference>
<dbReference type="InterPro" id="IPR051612">
    <property type="entry name" value="Teichoic_Acid_Biosynth"/>
</dbReference>
<organism evidence="8">
    <name type="scientific">Arthrobacter saudimassiliensis</name>
    <dbReference type="NCBI Taxonomy" id="1461584"/>
    <lineage>
        <taxon>Bacteria</taxon>
        <taxon>Bacillati</taxon>
        <taxon>Actinomycetota</taxon>
        <taxon>Actinomycetes</taxon>
        <taxon>Micrococcales</taxon>
        <taxon>Micrococcaceae</taxon>
        <taxon>Arthrobacter</taxon>
    </lineage>
</organism>
<dbReference type="InterPro" id="IPR001173">
    <property type="entry name" value="Glyco_trans_2-like"/>
</dbReference>
<dbReference type="PANTHER" id="PTHR37316:SF3">
    <property type="entry name" value="TEICHOIC ACID GLYCEROL-PHOSPHATE TRANSFERASE"/>
    <property type="match status" value="1"/>
</dbReference>
<evidence type="ECO:0000256" key="5">
    <source>
        <dbReference type="ARBA" id="ARBA00022944"/>
    </source>
</evidence>
<evidence type="ECO:0000256" key="2">
    <source>
        <dbReference type="ARBA" id="ARBA00010488"/>
    </source>
</evidence>
<dbReference type="AlphaFoldDB" id="A0A078MQB2"/>
<reference evidence="8" key="1">
    <citation type="submission" date="2014-07" db="EMBL/GenBank/DDBJ databases">
        <authorList>
            <person name="Urmite Genomes Urmite Genomes"/>
        </authorList>
    </citation>
    <scope>NUCLEOTIDE SEQUENCE</scope>
    <source>
        <strain evidence="8">11W110_air</strain>
    </source>
</reference>
<dbReference type="PATRIC" id="fig|1461584.3.peg.1789"/>
<dbReference type="Gene3D" id="3.40.50.11820">
    <property type="match status" value="1"/>
</dbReference>
<dbReference type="PANTHER" id="PTHR37316">
    <property type="entry name" value="TEICHOIC ACID GLYCEROL-PHOSPHATE PRIMASE"/>
    <property type="match status" value="1"/>
</dbReference>
<protein>
    <submittedName>
        <fullName evidence="8">CDP-glycerol:poly(Glycerophosphate) glycerophosphotransferase</fullName>
    </submittedName>
</protein>
<dbReference type="GO" id="GO:0005886">
    <property type="term" value="C:plasma membrane"/>
    <property type="evidence" value="ECO:0007669"/>
    <property type="project" value="UniProtKB-SubCell"/>
</dbReference>
<dbReference type="CDD" id="cd00761">
    <property type="entry name" value="Glyco_tranf_GTA_type"/>
    <property type="match status" value="1"/>
</dbReference>
<feature type="domain" description="Glycosyltransferase 2-like" evidence="7">
    <location>
        <begin position="43"/>
        <end position="202"/>
    </location>
</feature>
<name>A0A078MQB2_9MICC</name>
<dbReference type="EMBL" id="LN483070">
    <property type="protein sequence ID" value="CEA08460.1"/>
    <property type="molecule type" value="Genomic_DNA"/>
</dbReference>
<dbReference type="Pfam" id="PF00535">
    <property type="entry name" value="Glycos_transf_2"/>
    <property type="match status" value="1"/>
</dbReference>
<dbReference type="Gene3D" id="3.40.50.12580">
    <property type="match status" value="1"/>
</dbReference>
<keyword evidence="6" id="KW-0472">Membrane</keyword>
<dbReference type="InterPro" id="IPR007554">
    <property type="entry name" value="Glycerophosphate_synth"/>
</dbReference>
<evidence type="ECO:0000256" key="3">
    <source>
        <dbReference type="ARBA" id="ARBA00022475"/>
    </source>
</evidence>
<evidence type="ECO:0000256" key="1">
    <source>
        <dbReference type="ARBA" id="ARBA00004202"/>
    </source>
</evidence>
<proteinExistence type="inferred from homology"/>
<dbReference type="GO" id="GO:0047355">
    <property type="term" value="F:CDP-glycerol glycerophosphotransferase activity"/>
    <property type="evidence" value="ECO:0007669"/>
    <property type="project" value="InterPro"/>
</dbReference>
<evidence type="ECO:0000256" key="6">
    <source>
        <dbReference type="ARBA" id="ARBA00023136"/>
    </source>
</evidence>
<keyword evidence="4 8" id="KW-0808">Transferase</keyword>
<dbReference type="SUPFAM" id="SSF53448">
    <property type="entry name" value="Nucleotide-diphospho-sugar transferases"/>
    <property type="match status" value="1"/>
</dbReference>
<evidence type="ECO:0000256" key="4">
    <source>
        <dbReference type="ARBA" id="ARBA00022679"/>
    </source>
</evidence>
<dbReference type="SUPFAM" id="SSF53756">
    <property type="entry name" value="UDP-Glycosyltransferase/glycogen phosphorylase"/>
    <property type="match status" value="1"/>
</dbReference>
<dbReference type="InterPro" id="IPR043148">
    <property type="entry name" value="TagF_C"/>
</dbReference>
<evidence type="ECO:0000313" key="8">
    <source>
        <dbReference type="EMBL" id="CEA08460.1"/>
    </source>
</evidence>
<accession>A0A078MQB2</accession>
<dbReference type="InterPro" id="IPR043149">
    <property type="entry name" value="TagF_N"/>
</dbReference>
<comment type="similarity">
    <text evidence="2">Belongs to the CDP-glycerol glycerophosphotransferase family.</text>
</comment>